<dbReference type="InterPro" id="IPR054199">
    <property type="entry name" value="DUF6904"/>
</dbReference>
<dbReference type="AlphaFoldDB" id="A0A0Q9Z9B3"/>
<evidence type="ECO:0000313" key="1">
    <source>
        <dbReference type="EMBL" id="KRG29564.1"/>
    </source>
</evidence>
<dbReference type="Proteomes" id="UP000051643">
    <property type="component" value="Unassembled WGS sequence"/>
</dbReference>
<proteinExistence type="predicted"/>
<dbReference type="OrthoDB" id="1122716at2"/>
<reference evidence="1" key="1">
    <citation type="submission" date="2015-10" db="EMBL/GenBank/DDBJ databases">
        <title>Draft genome sequence of Salegentibacter mishustinae KCTC 12263.</title>
        <authorList>
            <person name="Lin W."/>
            <person name="Zheng Q."/>
        </authorList>
    </citation>
    <scope>NUCLEOTIDE SEQUENCE [LARGE SCALE GENOMIC DNA]</scope>
    <source>
        <strain evidence="1">KCTC 12263</strain>
    </source>
</reference>
<protein>
    <submittedName>
        <fullName evidence="1">Uncharacterized protein</fullName>
    </submittedName>
</protein>
<name>A0A0Q9Z9B3_9FLAO</name>
<sequence length="220" mass="25681">MLQSNPTKKGTGIELWGDYGDLTSLYETIHKIGERLNEYKKEEKGQSDIIMGFAYEVRKAFQYSRMKEKFIFDSENKVEYFGFKYLWTDLLYLISVLRYNAGYAVLDGIDQANLYILEHSCKKALFDYDPQGAQQIQHFIGQKIDIHNYLVFLVLQGINIEYLGKTPGKRRFRGIPNLLIAYSPFSPAYKMWKSDMESSAKALKCEVHEIGYDNYPEIVW</sequence>
<organism evidence="1 2">
    <name type="scientific">Salegentibacter mishustinae</name>
    <dbReference type="NCBI Taxonomy" id="270918"/>
    <lineage>
        <taxon>Bacteria</taxon>
        <taxon>Pseudomonadati</taxon>
        <taxon>Bacteroidota</taxon>
        <taxon>Flavobacteriia</taxon>
        <taxon>Flavobacteriales</taxon>
        <taxon>Flavobacteriaceae</taxon>
        <taxon>Salegentibacter</taxon>
    </lineage>
</organism>
<keyword evidence="2" id="KW-1185">Reference proteome</keyword>
<gene>
    <name evidence="1" type="ORF">APR42_16255</name>
</gene>
<dbReference type="Pfam" id="PF21845">
    <property type="entry name" value="DUF6904"/>
    <property type="match status" value="1"/>
</dbReference>
<dbReference type="RefSeq" id="WP_057481302.1">
    <property type="nucleotide sequence ID" value="NZ_BMWR01000011.1"/>
</dbReference>
<accession>A0A0Q9Z9B3</accession>
<dbReference type="EMBL" id="LKTP01000008">
    <property type="protein sequence ID" value="KRG29564.1"/>
    <property type="molecule type" value="Genomic_DNA"/>
</dbReference>
<comment type="caution">
    <text evidence="1">The sequence shown here is derived from an EMBL/GenBank/DDBJ whole genome shotgun (WGS) entry which is preliminary data.</text>
</comment>
<evidence type="ECO:0000313" key="2">
    <source>
        <dbReference type="Proteomes" id="UP000051643"/>
    </source>
</evidence>